<proteinExistence type="predicted"/>
<dbReference type="Pfam" id="PF03188">
    <property type="entry name" value="Cytochrom_B561"/>
    <property type="match status" value="1"/>
</dbReference>
<evidence type="ECO:0000256" key="1">
    <source>
        <dbReference type="ARBA" id="ARBA00001970"/>
    </source>
</evidence>
<keyword evidence="7" id="KW-0249">Electron transport</keyword>
<feature type="transmembrane region" description="Helical" evidence="11">
    <location>
        <begin position="55"/>
        <end position="75"/>
    </location>
</feature>
<keyword evidence="14" id="KW-1185">Reference proteome</keyword>
<dbReference type="GO" id="GO:0020037">
    <property type="term" value="F:heme binding"/>
    <property type="evidence" value="ECO:0007669"/>
    <property type="project" value="TreeGrafter"/>
</dbReference>
<dbReference type="GO" id="GO:0016020">
    <property type="term" value="C:membrane"/>
    <property type="evidence" value="ECO:0007669"/>
    <property type="project" value="UniProtKB-SubCell"/>
</dbReference>
<evidence type="ECO:0000256" key="4">
    <source>
        <dbReference type="ARBA" id="ARBA00022617"/>
    </source>
</evidence>
<feature type="transmembrane region" description="Helical" evidence="11">
    <location>
        <begin position="95"/>
        <end position="116"/>
    </location>
</feature>
<dbReference type="SMART" id="SM00665">
    <property type="entry name" value="B561"/>
    <property type="match status" value="1"/>
</dbReference>
<reference evidence="13" key="1">
    <citation type="journal article" date="2021" name="New Phytol.">
        <title>Evolutionary innovations through gain and loss of genes in the ectomycorrhizal Boletales.</title>
        <authorList>
            <person name="Wu G."/>
            <person name="Miyauchi S."/>
            <person name="Morin E."/>
            <person name="Kuo A."/>
            <person name="Drula E."/>
            <person name="Varga T."/>
            <person name="Kohler A."/>
            <person name="Feng B."/>
            <person name="Cao Y."/>
            <person name="Lipzen A."/>
            <person name="Daum C."/>
            <person name="Hundley H."/>
            <person name="Pangilinan J."/>
            <person name="Johnson J."/>
            <person name="Barry K."/>
            <person name="LaButti K."/>
            <person name="Ng V."/>
            <person name="Ahrendt S."/>
            <person name="Min B."/>
            <person name="Choi I.G."/>
            <person name="Park H."/>
            <person name="Plett J.M."/>
            <person name="Magnuson J."/>
            <person name="Spatafora J.W."/>
            <person name="Nagy L.G."/>
            <person name="Henrissat B."/>
            <person name="Grigoriev I.V."/>
            <person name="Yang Z.L."/>
            <person name="Xu J."/>
            <person name="Martin F.M."/>
        </authorList>
    </citation>
    <scope>NUCLEOTIDE SEQUENCE</scope>
    <source>
        <strain evidence="13">KKN 215</strain>
    </source>
</reference>
<comment type="caution">
    <text evidence="13">The sequence shown here is derived from an EMBL/GenBank/DDBJ whole genome shotgun (WGS) entry which is preliminary data.</text>
</comment>
<dbReference type="GO" id="GO:0140575">
    <property type="term" value="F:transmembrane monodehydroascorbate reductase activity"/>
    <property type="evidence" value="ECO:0007669"/>
    <property type="project" value="InterPro"/>
</dbReference>
<evidence type="ECO:0000313" key="13">
    <source>
        <dbReference type="EMBL" id="KAH8077492.1"/>
    </source>
</evidence>
<dbReference type="InterPro" id="IPR006593">
    <property type="entry name" value="Cyt_b561/ferric_Rdtase_TM"/>
</dbReference>
<feature type="transmembrane region" description="Helical" evidence="11">
    <location>
        <begin position="128"/>
        <end position="151"/>
    </location>
</feature>
<keyword evidence="8 11" id="KW-1133">Transmembrane helix</keyword>
<feature type="transmembrane region" description="Helical" evidence="11">
    <location>
        <begin position="171"/>
        <end position="192"/>
    </location>
</feature>
<comment type="cofactor">
    <cofactor evidence="1">
        <name>heme b</name>
        <dbReference type="ChEBI" id="CHEBI:60344"/>
    </cofactor>
</comment>
<evidence type="ECO:0000256" key="11">
    <source>
        <dbReference type="SAM" id="Phobius"/>
    </source>
</evidence>
<evidence type="ECO:0000313" key="14">
    <source>
        <dbReference type="Proteomes" id="UP000813824"/>
    </source>
</evidence>
<organism evidence="13 14">
    <name type="scientific">Cristinia sonorae</name>
    <dbReference type="NCBI Taxonomy" id="1940300"/>
    <lineage>
        <taxon>Eukaryota</taxon>
        <taxon>Fungi</taxon>
        <taxon>Dikarya</taxon>
        <taxon>Basidiomycota</taxon>
        <taxon>Agaricomycotina</taxon>
        <taxon>Agaricomycetes</taxon>
        <taxon>Agaricomycetidae</taxon>
        <taxon>Agaricales</taxon>
        <taxon>Pleurotineae</taxon>
        <taxon>Stephanosporaceae</taxon>
        <taxon>Cristinia</taxon>
    </lineage>
</organism>
<dbReference type="Proteomes" id="UP000813824">
    <property type="component" value="Unassembled WGS sequence"/>
</dbReference>
<protein>
    <recommendedName>
        <fullName evidence="12">Cytochrome b561 domain-containing protein</fullName>
    </recommendedName>
</protein>
<evidence type="ECO:0000256" key="2">
    <source>
        <dbReference type="ARBA" id="ARBA00004141"/>
    </source>
</evidence>
<evidence type="ECO:0000256" key="6">
    <source>
        <dbReference type="ARBA" id="ARBA00022723"/>
    </source>
</evidence>
<dbReference type="EMBL" id="JAEVFJ010000063">
    <property type="protein sequence ID" value="KAH8077492.1"/>
    <property type="molecule type" value="Genomic_DNA"/>
</dbReference>
<dbReference type="PANTHER" id="PTHR15422:SF24">
    <property type="entry name" value="DOMON RELATED DOMAIN-CONTAINING PROTEIN"/>
    <property type="match status" value="1"/>
</dbReference>
<dbReference type="Gene3D" id="1.20.120.1770">
    <property type="match status" value="1"/>
</dbReference>
<evidence type="ECO:0000256" key="8">
    <source>
        <dbReference type="ARBA" id="ARBA00022989"/>
    </source>
</evidence>
<evidence type="ECO:0000256" key="9">
    <source>
        <dbReference type="ARBA" id="ARBA00023004"/>
    </source>
</evidence>
<gene>
    <name evidence="13" type="ORF">BXZ70DRAFT_697161</name>
</gene>
<comment type="subcellular location">
    <subcellularLocation>
        <location evidence="2">Membrane</location>
        <topology evidence="2">Multi-pass membrane protein</topology>
    </subcellularLocation>
</comment>
<dbReference type="CDD" id="cd08760">
    <property type="entry name" value="Cyt_b561_FRRS1_like"/>
    <property type="match status" value="1"/>
</dbReference>
<keyword evidence="9" id="KW-0408">Iron</keyword>
<feature type="domain" description="Cytochrome b561" evidence="12">
    <location>
        <begin position="1"/>
        <end position="194"/>
    </location>
</feature>
<keyword evidence="4" id="KW-0349">Heme</keyword>
<sequence length="225" mass="25775">MANFEHESLISIPLFPYQKKLVSHGIVSVIGYLVLLPLGIFIARYLRTFTPKWFYAHWIVQSIVSGPFIIASFALAHSATAESESGHYNDKHKKWGLAIFILYWIQFALGTFIHFVKPRVALIRGRTVQNYFHAILGLFIIGASFFQVRYGFRTEWPLQTGRGKIANGANIVWWIWVFVVPVVYFAGVVLLIRRQYRLEADSREKMAPTATSSKEAIAMNRTGEY</sequence>
<evidence type="ECO:0000256" key="5">
    <source>
        <dbReference type="ARBA" id="ARBA00022692"/>
    </source>
</evidence>
<evidence type="ECO:0000256" key="3">
    <source>
        <dbReference type="ARBA" id="ARBA00022448"/>
    </source>
</evidence>
<dbReference type="PROSITE" id="PS50939">
    <property type="entry name" value="CYTOCHROME_B561"/>
    <property type="match status" value="1"/>
</dbReference>
<evidence type="ECO:0000256" key="7">
    <source>
        <dbReference type="ARBA" id="ARBA00022982"/>
    </source>
</evidence>
<accession>A0A8K0UDL5</accession>
<feature type="transmembrane region" description="Helical" evidence="11">
    <location>
        <begin position="21"/>
        <end position="43"/>
    </location>
</feature>
<name>A0A8K0UDL5_9AGAR</name>
<keyword evidence="3" id="KW-0813">Transport</keyword>
<dbReference type="InterPro" id="IPR045150">
    <property type="entry name" value="CYB561D1/2"/>
</dbReference>
<dbReference type="AlphaFoldDB" id="A0A8K0UDL5"/>
<keyword evidence="5 11" id="KW-0812">Transmembrane</keyword>
<dbReference type="PANTHER" id="PTHR15422">
    <property type="entry name" value="OS05G0565100 PROTEIN"/>
    <property type="match status" value="1"/>
</dbReference>
<dbReference type="OrthoDB" id="366214at2759"/>
<evidence type="ECO:0000259" key="12">
    <source>
        <dbReference type="PROSITE" id="PS50939"/>
    </source>
</evidence>
<keyword evidence="6" id="KW-0479">Metal-binding</keyword>
<dbReference type="GO" id="GO:0046872">
    <property type="term" value="F:metal ion binding"/>
    <property type="evidence" value="ECO:0007669"/>
    <property type="project" value="UniProtKB-KW"/>
</dbReference>
<evidence type="ECO:0000256" key="10">
    <source>
        <dbReference type="ARBA" id="ARBA00023136"/>
    </source>
</evidence>
<keyword evidence="10 11" id="KW-0472">Membrane</keyword>